<comment type="caution">
    <text evidence="1">The sequence shown here is derived from an EMBL/GenBank/DDBJ whole genome shotgun (WGS) entry which is preliminary data.</text>
</comment>
<name>A0ACB9MTQ2_9MYRT</name>
<protein>
    <submittedName>
        <fullName evidence="1">Uncharacterized protein</fullName>
    </submittedName>
</protein>
<dbReference type="Proteomes" id="UP001057402">
    <property type="component" value="Chromosome 9"/>
</dbReference>
<organism evidence="1 2">
    <name type="scientific">Melastoma candidum</name>
    <dbReference type="NCBI Taxonomy" id="119954"/>
    <lineage>
        <taxon>Eukaryota</taxon>
        <taxon>Viridiplantae</taxon>
        <taxon>Streptophyta</taxon>
        <taxon>Embryophyta</taxon>
        <taxon>Tracheophyta</taxon>
        <taxon>Spermatophyta</taxon>
        <taxon>Magnoliopsida</taxon>
        <taxon>eudicotyledons</taxon>
        <taxon>Gunneridae</taxon>
        <taxon>Pentapetalae</taxon>
        <taxon>rosids</taxon>
        <taxon>malvids</taxon>
        <taxon>Myrtales</taxon>
        <taxon>Melastomataceae</taxon>
        <taxon>Melastomatoideae</taxon>
        <taxon>Melastomateae</taxon>
        <taxon>Melastoma</taxon>
    </lineage>
</organism>
<evidence type="ECO:0000313" key="1">
    <source>
        <dbReference type="EMBL" id="KAI4325775.1"/>
    </source>
</evidence>
<proteinExistence type="predicted"/>
<evidence type="ECO:0000313" key="2">
    <source>
        <dbReference type="Proteomes" id="UP001057402"/>
    </source>
</evidence>
<accession>A0ACB9MTQ2</accession>
<keyword evidence="2" id="KW-1185">Reference proteome</keyword>
<sequence length="132" mass="15269">MTDYSSSQKKYQPRTMLTRLEEHASQIYTLELFRKVQAQIRREALHYVQSVIDDNINRVFMLDCYALEKGNAQVSCAKMVPQICCSCLHFETFGIPCGHLFHIAKVEGFTSIPNTLSYVNGRRGRKFHMSLM</sequence>
<dbReference type="EMBL" id="CM042888">
    <property type="protein sequence ID" value="KAI4325775.1"/>
    <property type="molecule type" value="Genomic_DNA"/>
</dbReference>
<gene>
    <name evidence="1" type="ORF">MLD38_031142</name>
</gene>
<reference evidence="2" key="1">
    <citation type="journal article" date="2023" name="Front. Plant Sci.">
        <title>Chromosomal-level genome assembly of Melastoma candidum provides insights into trichome evolution.</title>
        <authorList>
            <person name="Zhong Y."/>
            <person name="Wu W."/>
            <person name="Sun C."/>
            <person name="Zou P."/>
            <person name="Liu Y."/>
            <person name="Dai S."/>
            <person name="Zhou R."/>
        </authorList>
    </citation>
    <scope>NUCLEOTIDE SEQUENCE [LARGE SCALE GENOMIC DNA]</scope>
</reference>